<protein>
    <recommendedName>
        <fullName evidence="3">Cyclic-AMP phosphodiesterase</fullName>
    </recommendedName>
</protein>
<accession>A0A9P7G952</accession>
<keyword evidence="2" id="KW-1185">Reference proteome</keyword>
<dbReference type="OrthoDB" id="258495at2759"/>
<dbReference type="PANTHER" id="PTHR28283">
    <property type="entry name" value="3',5'-CYCLIC-NUCLEOTIDE PHOSPHODIESTERASE 1"/>
    <property type="match status" value="1"/>
</dbReference>
<dbReference type="CDD" id="cd07735">
    <property type="entry name" value="class_II_PDE_MBL-fold"/>
    <property type="match status" value="1"/>
</dbReference>
<dbReference type="Gene3D" id="3.60.15.10">
    <property type="entry name" value="Ribonuclease Z/Hydroxyacylglutathione hydrolase-like"/>
    <property type="match status" value="1"/>
</dbReference>
<dbReference type="SUPFAM" id="SSF56281">
    <property type="entry name" value="Metallo-hydrolase/oxidoreductase"/>
    <property type="match status" value="1"/>
</dbReference>
<dbReference type="Pfam" id="PF02112">
    <property type="entry name" value="PDEase_II"/>
    <property type="match status" value="1"/>
</dbReference>
<evidence type="ECO:0008006" key="3">
    <source>
        <dbReference type="Google" id="ProtNLM"/>
    </source>
</evidence>
<dbReference type="GO" id="GO:0006198">
    <property type="term" value="P:cAMP catabolic process"/>
    <property type="evidence" value="ECO:0007669"/>
    <property type="project" value="InterPro"/>
</dbReference>
<dbReference type="GO" id="GO:1902660">
    <property type="term" value="P:negative regulation of glucose mediated signaling pathway"/>
    <property type="evidence" value="ECO:0007669"/>
    <property type="project" value="TreeGrafter"/>
</dbReference>
<dbReference type="Proteomes" id="UP000775547">
    <property type="component" value="Unassembled WGS sequence"/>
</dbReference>
<gene>
    <name evidence="1" type="ORF">DXG03_007229</name>
</gene>
<sequence length="347" mass="38342">MPTFDIVVVGSGGGPDETNLSAYLLKPHDAAWEDGIIALEAGSAQGALAQLLYRNPLLFNDDTTRTSRTYTASEIYSFLRHAHLDHISGLVISAGSFSGPRKRIYATKDTLDDLESVFSDRIWPNLASWNEDDEDFKLLYSLLIADSKYKNVYPSVSVRTIPISHGHNATGQYGSAAFFIRHDTHNREFLFFGDVEPDSVAAYPQTINVWRAAAPKFPQKLSAIFIECSWPSGRRDDMLFGHLSPIHLVDELVALAGEVVKSRKGERGGVRARPLRKKQRKNPVSPEELLGALTGLRVYVMHCKDDLAGKSEVSMRDIIVPQVKALVEEKKLGAEIIAVEPGMHIGA</sequence>
<dbReference type="GO" id="GO:0004115">
    <property type="term" value="F:3',5'-cyclic-AMP phosphodiesterase activity"/>
    <property type="evidence" value="ECO:0007669"/>
    <property type="project" value="InterPro"/>
</dbReference>
<dbReference type="EMBL" id="JABCKV010000051">
    <property type="protein sequence ID" value="KAG5645050.1"/>
    <property type="molecule type" value="Genomic_DNA"/>
</dbReference>
<dbReference type="InterPro" id="IPR000396">
    <property type="entry name" value="Pdiesterase2"/>
</dbReference>
<name>A0A9P7G952_9AGAR</name>
<dbReference type="GO" id="GO:0047555">
    <property type="term" value="F:3',5'-cyclic-GMP phosphodiesterase activity"/>
    <property type="evidence" value="ECO:0007669"/>
    <property type="project" value="TreeGrafter"/>
</dbReference>
<dbReference type="InterPro" id="IPR036866">
    <property type="entry name" value="RibonucZ/Hydroxyglut_hydro"/>
</dbReference>
<reference evidence="1" key="1">
    <citation type="submission" date="2020-07" db="EMBL/GenBank/DDBJ databases">
        <authorList>
            <person name="Nieuwenhuis M."/>
            <person name="Van De Peppel L.J.J."/>
        </authorList>
    </citation>
    <scope>NUCLEOTIDE SEQUENCE</scope>
    <source>
        <strain evidence="1">AP01</strain>
        <tissue evidence="1">Mycelium</tissue>
    </source>
</reference>
<dbReference type="PANTHER" id="PTHR28283:SF1">
    <property type="entry name" value="3',5'-CYCLIC-NUCLEOTIDE PHOSPHODIESTERASE 1"/>
    <property type="match status" value="1"/>
</dbReference>
<proteinExistence type="predicted"/>
<evidence type="ECO:0000313" key="2">
    <source>
        <dbReference type="Proteomes" id="UP000775547"/>
    </source>
</evidence>
<reference evidence="1" key="2">
    <citation type="submission" date="2021-10" db="EMBL/GenBank/DDBJ databases">
        <title>Phylogenomics reveals ancestral predisposition of the termite-cultivated fungus Termitomyces towards a domesticated lifestyle.</title>
        <authorList>
            <person name="Auxier B."/>
            <person name="Grum-Grzhimaylo A."/>
            <person name="Cardenas M.E."/>
            <person name="Lodge J.D."/>
            <person name="Laessoe T."/>
            <person name="Pedersen O."/>
            <person name="Smith M.E."/>
            <person name="Kuyper T.W."/>
            <person name="Franco-Molano E.A."/>
            <person name="Baroni T.J."/>
            <person name="Aanen D.K."/>
        </authorList>
    </citation>
    <scope>NUCLEOTIDE SEQUENCE</scope>
    <source>
        <strain evidence="1">AP01</strain>
        <tissue evidence="1">Mycelium</tissue>
    </source>
</reference>
<evidence type="ECO:0000313" key="1">
    <source>
        <dbReference type="EMBL" id="KAG5645050.1"/>
    </source>
</evidence>
<dbReference type="PRINTS" id="PR00388">
    <property type="entry name" value="PDIESTERASE2"/>
</dbReference>
<comment type="caution">
    <text evidence="1">The sequence shown here is derived from an EMBL/GenBank/DDBJ whole genome shotgun (WGS) entry which is preliminary data.</text>
</comment>
<dbReference type="AlphaFoldDB" id="A0A9P7G952"/>
<organism evidence="1 2">
    <name type="scientific">Asterophora parasitica</name>
    <dbReference type="NCBI Taxonomy" id="117018"/>
    <lineage>
        <taxon>Eukaryota</taxon>
        <taxon>Fungi</taxon>
        <taxon>Dikarya</taxon>
        <taxon>Basidiomycota</taxon>
        <taxon>Agaricomycotina</taxon>
        <taxon>Agaricomycetes</taxon>
        <taxon>Agaricomycetidae</taxon>
        <taxon>Agaricales</taxon>
        <taxon>Tricholomatineae</taxon>
        <taxon>Lyophyllaceae</taxon>
        <taxon>Asterophora</taxon>
    </lineage>
</organism>